<dbReference type="EMBL" id="CP045226">
    <property type="protein sequence ID" value="QFS46209.1"/>
    <property type="molecule type" value="Genomic_DNA"/>
</dbReference>
<sequence>MWGGQHERPVYMALVSPTPQELIEYFFIWKSLNPSAALLMRGS</sequence>
<evidence type="ECO:0000313" key="2">
    <source>
        <dbReference type="Proteomes" id="UP000326678"/>
    </source>
</evidence>
<protein>
    <submittedName>
        <fullName evidence="1">Uncharacterized protein</fullName>
    </submittedName>
</protein>
<name>A0A5P8W2H1_9NOSO</name>
<dbReference type="Proteomes" id="UP000326678">
    <property type="component" value="Chromosome Gxm1"/>
</dbReference>
<reference evidence="1 2" key="1">
    <citation type="submission" date="2019-10" db="EMBL/GenBank/DDBJ databases">
        <title>Genomic and transcriptomic insights into the perfect genentic adaptation of a filamentous nitrogen-fixing cyanobacterium to rice fields.</title>
        <authorList>
            <person name="Chen Z."/>
        </authorList>
    </citation>
    <scope>NUCLEOTIDE SEQUENCE [LARGE SCALE GENOMIC DNA]</scope>
    <source>
        <strain evidence="1">CCNUC1</strain>
    </source>
</reference>
<dbReference type="KEGG" id="nsh:GXM_03689"/>
<evidence type="ECO:0000313" key="1">
    <source>
        <dbReference type="EMBL" id="QFS46209.1"/>
    </source>
</evidence>
<organism evidence="1 2">
    <name type="scientific">Nostoc sphaeroides CCNUC1</name>
    <dbReference type="NCBI Taxonomy" id="2653204"/>
    <lineage>
        <taxon>Bacteria</taxon>
        <taxon>Bacillati</taxon>
        <taxon>Cyanobacteriota</taxon>
        <taxon>Cyanophyceae</taxon>
        <taxon>Nostocales</taxon>
        <taxon>Nostocaceae</taxon>
        <taxon>Nostoc</taxon>
    </lineage>
</organism>
<gene>
    <name evidence="1" type="ORF">GXM_03689</name>
</gene>
<proteinExistence type="predicted"/>
<accession>A0A5P8W2H1</accession>
<dbReference type="AlphaFoldDB" id="A0A5P8W2H1"/>
<keyword evidence="2" id="KW-1185">Reference proteome</keyword>